<dbReference type="Proteomes" id="UP001161391">
    <property type="component" value="Unassembled WGS sequence"/>
</dbReference>
<comment type="caution">
    <text evidence="7">The sequence shown here is derived from an EMBL/GenBank/DDBJ whole genome shotgun (WGS) entry which is preliminary data.</text>
</comment>
<protein>
    <recommendedName>
        <fullName evidence="3">Chitooligosaccharide deacetylase</fullName>
    </recommendedName>
    <alternativeName>
        <fullName evidence="5">Nodulation protein B</fullName>
    </alternativeName>
</protein>
<dbReference type="PANTHER" id="PTHR34216">
    <property type="match status" value="1"/>
</dbReference>
<proteinExistence type="inferred from homology"/>
<evidence type="ECO:0000313" key="8">
    <source>
        <dbReference type="Proteomes" id="UP001161391"/>
    </source>
</evidence>
<reference evidence="7" key="2">
    <citation type="submission" date="2023-01" db="EMBL/GenBank/DDBJ databases">
        <title>Draft genome sequence of Algimonas ampicilliniresistens strain NBRC 108219.</title>
        <authorList>
            <person name="Sun Q."/>
            <person name="Mori K."/>
        </authorList>
    </citation>
    <scope>NUCLEOTIDE SEQUENCE</scope>
    <source>
        <strain evidence="7">NBRC 108219</strain>
    </source>
</reference>
<evidence type="ECO:0000256" key="5">
    <source>
        <dbReference type="ARBA" id="ARBA00032976"/>
    </source>
</evidence>
<dbReference type="EMBL" id="BSNK01000002">
    <property type="protein sequence ID" value="GLQ25110.1"/>
    <property type="molecule type" value="Genomic_DNA"/>
</dbReference>
<accession>A0ABQ5VCD2</accession>
<dbReference type="PANTHER" id="PTHR34216:SF11">
    <property type="entry name" value="CHITOOLIGOSACCHARIDE DEACETYLASE"/>
    <property type="match status" value="1"/>
</dbReference>
<keyword evidence="8" id="KW-1185">Reference proteome</keyword>
<dbReference type="Gene3D" id="3.20.20.370">
    <property type="entry name" value="Glycoside hydrolase/deacetylase"/>
    <property type="match status" value="1"/>
</dbReference>
<evidence type="ECO:0000256" key="2">
    <source>
        <dbReference type="ARBA" id="ARBA00010973"/>
    </source>
</evidence>
<evidence type="ECO:0000256" key="4">
    <source>
        <dbReference type="ARBA" id="ARBA00022729"/>
    </source>
</evidence>
<gene>
    <name evidence="7" type="primary">hfsH</name>
    <name evidence="7" type="ORF">GCM10007853_29840</name>
</gene>
<dbReference type="InterPro" id="IPR051398">
    <property type="entry name" value="Polysacch_Deacetylase"/>
</dbReference>
<evidence type="ECO:0000313" key="7">
    <source>
        <dbReference type="EMBL" id="GLQ25110.1"/>
    </source>
</evidence>
<dbReference type="InterPro" id="IPR002509">
    <property type="entry name" value="NODB_dom"/>
</dbReference>
<dbReference type="InterPro" id="IPR011330">
    <property type="entry name" value="Glyco_hydro/deAcase_b/a-brl"/>
</dbReference>
<sequence length="250" mass="27408">MSAAAYQPRTDLIAKLRRRSARYLSCDTVRPQLSRGMVSLSFDDCPLSAFETALPMVEAKGWRATIYAAIGLCGTTNHLGLHMSEEDMISAHTRGHEIGDHTFSHIDALVSGANAVTADIALNREAFARLGLPRAKTFAYPYGEVTPAVKRTLAPEFDLLRGIHAPANDQLDLRLTASARLYSSEIDTTLSLIETAAKDRRWLILFGHDVRENPSDFGCTPSELATVLNTIEQSGLDVLPVRDALEQVRS</sequence>
<dbReference type="Pfam" id="PF01522">
    <property type="entry name" value="Polysacc_deac_1"/>
    <property type="match status" value="1"/>
</dbReference>
<dbReference type="PROSITE" id="PS51677">
    <property type="entry name" value="NODB"/>
    <property type="match status" value="1"/>
</dbReference>
<dbReference type="RefSeq" id="WP_284392289.1">
    <property type="nucleotide sequence ID" value="NZ_BSNK01000002.1"/>
</dbReference>
<feature type="domain" description="NodB homology" evidence="6">
    <location>
        <begin position="36"/>
        <end position="250"/>
    </location>
</feature>
<evidence type="ECO:0000259" key="6">
    <source>
        <dbReference type="PROSITE" id="PS51677"/>
    </source>
</evidence>
<name>A0ABQ5VCD2_9PROT</name>
<evidence type="ECO:0000256" key="3">
    <source>
        <dbReference type="ARBA" id="ARBA00020071"/>
    </source>
</evidence>
<keyword evidence="4" id="KW-0732">Signal</keyword>
<comment type="function">
    <text evidence="1">Is involved in generating a small heat-stable compound (Nod), an acylated oligomer of N-acetylglucosamine, that stimulates mitosis in various plant protoplasts.</text>
</comment>
<dbReference type="SUPFAM" id="SSF88713">
    <property type="entry name" value="Glycoside hydrolase/deacetylase"/>
    <property type="match status" value="1"/>
</dbReference>
<evidence type="ECO:0000256" key="1">
    <source>
        <dbReference type="ARBA" id="ARBA00003236"/>
    </source>
</evidence>
<reference evidence="7" key="1">
    <citation type="journal article" date="2014" name="Int. J. Syst. Evol. Microbiol.">
        <title>Complete genome of a new Firmicutes species belonging to the dominant human colonic microbiota ('Ruminococcus bicirculans') reveals two chromosomes and a selective capacity to utilize plant glucans.</title>
        <authorList>
            <consortium name="NISC Comparative Sequencing Program"/>
            <person name="Wegmann U."/>
            <person name="Louis P."/>
            <person name="Goesmann A."/>
            <person name="Henrissat B."/>
            <person name="Duncan S.H."/>
            <person name="Flint H.J."/>
        </authorList>
    </citation>
    <scope>NUCLEOTIDE SEQUENCE</scope>
    <source>
        <strain evidence="7">NBRC 108219</strain>
    </source>
</reference>
<organism evidence="7 8">
    <name type="scientific">Algimonas ampicilliniresistens</name>
    <dbReference type="NCBI Taxonomy" id="1298735"/>
    <lineage>
        <taxon>Bacteria</taxon>
        <taxon>Pseudomonadati</taxon>
        <taxon>Pseudomonadota</taxon>
        <taxon>Alphaproteobacteria</taxon>
        <taxon>Maricaulales</taxon>
        <taxon>Robiginitomaculaceae</taxon>
        <taxon>Algimonas</taxon>
    </lineage>
</organism>
<comment type="similarity">
    <text evidence="2">Belongs to the polysaccharide deacetylase family.</text>
</comment>